<dbReference type="AlphaFoldDB" id="A0A251TAD3"/>
<reference evidence="3" key="2">
    <citation type="submission" date="2017-02" db="EMBL/GenBank/DDBJ databases">
        <title>Sunflower complete genome.</title>
        <authorList>
            <person name="Langlade N."/>
            <person name="Munos S."/>
        </authorList>
    </citation>
    <scope>NUCLEOTIDE SEQUENCE [LARGE SCALE GENOMIC DNA]</scope>
    <source>
        <tissue evidence="3">Leaves</tissue>
    </source>
</reference>
<feature type="compositionally biased region" description="Low complexity" evidence="1">
    <location>
        <begin position="127"/>
        <end position="138"/>
    </location>
</feature>
<evidence type="ECO:0000256" key="1">
    <source>
        <dbReference type="SAM" id="MobiDB-lite"/>
    </source>
</evidence>
<dbReference type="Gramene" id="mRNA:HanXRQr2_Chr11g0500411">
    <property type="protein sequence ID" value="mRNA:HanXRQr2_Chr11g0500411"/>
    <property type="gene ID" value="HanXRQr2_Chr11g0500411"/>
</dbReference>
<reference evidence="2 4" key="1">
    <citation type="journal article" date="2017" name="Nature">
        <title>The sunflower genome provides insights into oil metabolism, flowering and Asterid evolution.</title>
        <authorList>
            <person name="Badouin H."/>
            <person name="Gouzy J."/>
            <person name="Grassa C.J."/>
            <person name="Murat F."/>
            <person name="Staton S.E."/>
            <person name="Cottret L."/>
            <person name="Lelandais-Briere C."/>
            <person name="Owens G.L."/>
            <person name="Carrere S."/>
            <person name="Mayjonade B."/>
            <person name="Legrand L."/>
            <person name="Gill N."/>
            <person name="Kane N.C."/>
            <person name="Bowers J.E."/>
            <person name="Hubner S."/>
            <person name="Bellec A."/>
            <person name="Berard A."/>
            <person name="Berges H."/>
            <person name="Blanchet N."/>
            <person name="Boniface M.C."/>
            <person name="Brunel D."/>
            <person name="Catrice O."/>
            <person name="Chaidir N."/>
            <person name="Claudel C."/>
            <person name="Donnadieu C."/>
            <person name="Faraut T."/>
            <person name="Fievet G."/>
            <person name="Helmstetter N."/>
            <person name="King M."/>
            <person name="Knapp S.J."/>
            <person name="Lai Z."/>
            <person name="Le Paslier M.C."/>
            <person name="Lippi Y."/>
            <person name="Lorenzon L."/>
            <person name="Mandel J.R."/>
            <person name="Marage G."/>
            <person name="Marchand G."/>
            <person name="Marquand E."/>
            <person name="Bret-Mestries E."/>
            <person name="Morien E."/>
            <person name="Nambeesan S."/>
            <person name="Nguyen T."/>
            <person name="Pegot-Espagnet P."/>
            <person name="Pouilly N."/>
            <person name="Raftis F."/>
            <person name="Sallet E."/>
            <person name="Schiex T."/>
            <person name="Thomas J."/>
            <person name="Vandecasteele C."/>
            <person name="Vares D."/>
            <person name="Vear F."/>
            <person name="Vautrin S."/>
            <person name="Crespi M."/>
            <person name="Mangin B."/>
            <person name="Burke J.M."/>
            <person name="Salse J."/>
            <person name="Munos S."/>
            <person name="Vincourt P."/>
            <person name="Rieseberg L.H."/>
            <person name="Langlade N.B."/>
        </authorList>
    </citation>
    <scope>NUCLEOTIDE SEQUENCE [LARGE SCALE GENOMIC DNA]</scope>
    <source>
        <strain evidence="4">cv. SF193</strain>
        <tissue evidence="2">Leaves</tissue>
    </source>
</reference>
<dbReference type="InParanoid" id="A0A251TAD3"/>
<evidence type="ECO:0000313" key="4">
    <source>
        <dbReference type="Proteomes" id="UP000215914"/>
    </source>
</evidence>
<keyword evidence="4" id="KW-1185">Reference proteome</keyword>
<gene>
    <name evidence="3" type="ORF">HannXRQ_Chr11g0336981</name>
    <name evidence="2" type="ORF">HanXRQr2_Chr11g0500411</name>
</gene>
<reference evidence="2" key="3">
    <citation type="submission" date="2020-06" db="EMBL/GenBank/DDBJ databases">
        <title>Helianthus annuus Genome sequencing and assembly Release 2.</title>
        <authorList>
            <person name="Gouzy J."/>
            <person name="Langlade N."/>
            <person name="Munos S."/>
        </authorList>
    </citation>
    <scope>NUCLEOTIDE SEQUENCE</scope>
    <source>
        <tissue evidence="2">Leaves</tissue>
    </source>
</reference>
<dbReference type="EMBL" id="CM007900">
    <property type="protein sequence ID" value="OTG08018.1"/>
    <property type="molecule type" value="Genomic_DNA"/>
</dbReference>
<evidence type="ECO:0000313" key="2">
    <source>
        <dbReference type="EMBL" id="KAF5782805.1"/>
    </source>
</evidence>
<evidence type="ECO:0000313" key="3">
    <source>
        <dbReference type="EMBL" id="OTG08018.1"/>
    </source>
</evidence>
<sequence length="138" mass="15106">MHGFYLEPGPEANRTPMSLYGAHCRMMRDRNPNYYEEELRAERQINVPPLRYPWIDLTPGAKAEAGRPAIKHPHKKSSAVVVSVKILGEVVVMCLRPVLAFAALLVKRLVATGTQAETESVVENPNSASSATAASPVI</sequence>
<dbReference type="EMBL" id="MNCJ02000326">
    <property type="protein sequence ID" value="KAF5782805.1"/>
    <property type="molecule type" value="Genomic_DNA"/>
</dbReference>
<protein>
    <submittedName>
        <fullName evidence="3">Uncharacterized protein</fullName>
    </submittedName>
</protein>
<accession>A0A251TAD3</accession>
<feature type="region of interest" description="Disordered" evidence="1">
    <location>
        <begin position="116"/>
        <end position="138"/>
    </location>
</feature>
<dbReference type="Proteomes" id="UP000215914">
    <property type="component" value="Chromosome 11"/>
</dbReference>
<organism evidence="3 4">
    <name type="scientific">Helianthus annuus</name>
    <name type="common">Common sunflower</name>
    <dbReference type="NCBI Taxonomy" id="4232"/>
    <lineage>
        <taxon>Eukaryota</taxon>
        <taxon>Viridiplantae</taxon>
        <taxon>Streptophyta</taxon>
        <taxon>Embryophyta</taxon>
        <taxon>Tracheophyta</taxon>
        <taxon>Spermatophyta</taxon>
        <taxon>Magnoliopsida</taxon>
        <taxon>eudicotyledons</taxon>
        <taxon>Gunneridae</taxon>
        <taxon>Pentapetalae</taxon>
        <taxon>asterids</taxon>
        <taxon>campanulids</taxon>
        <taxon>Asterales</taxon>
        <taxon>Asteraceae</taxon>
        <taxon>Asteroideae</taxon>
        <taxon>Heliantheae alliance</taxon>
        <taxon>Heliantheae</taxon>
        <taxon>Helianthus</taxon>
    </lineage>
</organism>
<feature type="compositionally biased region" description="Polar residues" evidence="1">
    <location>
        <begin position="116"/>
        <end position="126"/>
    </location>
</feature>
<name>A0A251TAD3_HELAN</name>
<proteinExistence type="predicted"/>